<protein>
    <submittedName>
        <fullName evidence="5">Outer membrane protein assembly factor BamD</fullName>
    </submittedName>
</protein>
<accession>A0ABP8CE13</accession>
<keyword evidence="2" id="KW-0472">Membrane</keyword>
<dbReference type="Proteomes" id="UP001501496">
    <property type="component" value="Unassembled WGS sequence"/>
</dbReference>
<evidence type="ECO:0000259" key="4">
    <source>
        <dbReference type="Pfam" id="PF13525"/>
    </source>
</evidence>
<evidence type="ECO:0000313" key="5">
    <source>
        <dbReference type="EMBL" id="GAA4238034.1"/>
    </source>
</evidence>
<dbReference type="PROSITE" id="PS51257">
    <property type="entry name" value="PROKAR_LIPOPROTEIN"/>
    <property type="match status" value="1"/>
</dbReference>
<dbReference type="NCBIfam" id="TIGR03302">
    <property type="entry name" value="OM_YfiO"/>
    <property type="match status" value="1"/>
</dbReference>
<dbReference type="RefSeq" id="WP_344788813.1">
    <property type="nucleotide sequence ID" value="NZ_BAABCA010000005.1"/>
</dbReference>
<sequence>MKNLFYILILAAVFSSCSDYQKLLKSESIADKFKAGDSLYQAGKYDKANKLFAQIVPNYKGKPQAEKLMYLYSSSFFKMKDYYVAGYQFERFVSSYPKSEKKEEAAFLSAKSYYMLSPVYTKDQKETRDAIEKMQEFINIYPNSEYVSEANKIVNELDFKLQQKAFAIAKQYRDIAPQYSKDFNAAIKSFDNFIFEFPGSSLREDAFFYKFDAAYQQAMNSVEYKKKARLEQAKEYYDAFRKSYATSKYVEDADKMASELDEELKVYSTKS</sequence>
<dbReference type="EMBL" id="BAABCA010000005">
    <property type="protein sequence ID" value="GAA4238034.1"/>
    <property type="molecule type" value="Genomic_DNA"/>
</dbReference>
<evidence type="ECO:0000256" key="2">
    <source>
        <dbReference type="ARBA" id="ARBA00023136"/>
    </source>
</evidence>
<keyword evidence="6" id="KW-1185">Reference proteome</keyword>
<keyword evidence="3" id="KW-0998">Cell outer membrane</keyword>
<keyword evidence="1" id="KW-0732">Signal</keyword>
<dbReference type="InterPro" id="IPR011990">
    <property type="entry name" value="TPR-like_helical_dom_sf"/>
</dbReference>
<gene>
    <name evidence="5" type="primary">bamD</name>
    <name evidence="5" type="ORF">GCM10022291_26940</name>
</gene>
<evidence type="ECO:0000313" key="6">
    <source>
        <dbReference type="Proteomes" id="UP001501496"/>
    </source>
</evidence>
<dbReference type="Pfam" id="PF13525">
    <property type="entry name" value="YfiO"/>
    <property type="match status" value="1"/>
</dbReference>
<dbReference type="Gene3D" id="1.25.40.10">
    <property type="entry name" value="Tetratricopeptide repeat domain"/>
    <property type="match status" value="1"/>
</dbReference>
<reference evidence="6" key="1">
    <citation type="journal article" date="2019" name="Int. J. Syst. Evol. Microbiol.">
        <title>The Global Catalogue of Microorganisms (GCM) 10K type strain sequencing project: providing services to taxonomists for standard genome sequencing and annotation.</title>
        <authorList>
            <consortium name="The Broad Institute Genomics Platform"/>
            <consortium name="The Broad Institute Genome Sequencing Center for Infectious Disease"/>
            <person name="Wu L."/>
            <person name="Ma J."/>
        </authorList>
    </citation>
    <scope>NUCLEOTIDE SEQUENCE [LARGE SCALE GENOMIC DNA]</scope>
    <source>
        <strain evidence="6">JCM 17630</strain>
    </source>
</reference>
<dbReference type="InterPro" id="IPR017689">
    <property type="entry name" value="BamD"/>
</dbReference>
<feature type="domain" description="Outer membrane lipoprotein BamD-like" evidence="4">
    <location>
        <begin position="31"/>
        <end position="172"/>
    </location>
</feature>
<name>A0ABP8CE13_9FLAO</name>
<comment type="caution">
    <text evidence="5">The sequence shown here is derived from an EMBL/GenBank/DDBJ whole genome shotgun (WGS) entry which is preliminary data.</text>
</comment>
<proteinExistence type="predicted"/>
<evidence type="ECO:0000256" key="3">
    <source>
        <dbReference type="ARBA" id="ARBA00023237"/>
    </source>
</evidence>
<dbReference type="InterPro" id="IPR039565">
    <property type="entry name" value="BamD-like"/>
</dbReference>
<organism evidence="5 6">
    <name type="scientific">Postechiella marina</name>
    <dbReference type="NCBI Taxonomy" id="943941"/>
    <lineage>
        <taxon>Bacteria</taxon>
        <taxon>Pseudomonadati</taxon>
        <taxon>Bacteroidota</taxon>
        <taxon>Flavobacteriia</taxon>
        <taxon>Flavobacteriales</taxon>
        <taxon>Flavobacteriaceae</taxon>
        <taxon>Postechiella</taxon>
    </lineage>
</organism>
<evidence type="ECO:0000256" key="1">
    <source>
        <dbReference type="ARBA" id="ARBA00022729"/>
    </source>
</evidence>
<dbReference type="SUPFAM" id="SSF48452">
    <property type="entry name" value="TPR-like"/>
    <property type="match status" value="1"/>
</dbReference>